<dbReference type="Pfam" id="PF14196">
    <property type="entry name" value="ATC_hydrolase"/>
    <property type="match status" value="1"/>
</dbReference>
<dbReference type="InterPro" id="IPR026002">
    <property type="entry name" value="ATC_hydrolase-like"/>
</dbReference>
<protein>
    <recommendedName>
        <fullName evidence="3">L-2-amino-thiazoline-4-carboxylic acid hydrolase</fullName>
    </recommendedName>
</protein>
<keyword evidence="2" id="KW-1185">Reference proteome</keyword>
<evidence type="ECO:0000313" key="1">
    <source>
        <dbReference type="EMBL" id="QGG46785.1"/>
    </source>
</evidence>
<proteinExistence type="predicted"/>
<dbReference type="EMBL" id="CP045875">
    <property type="protein sequence ID" value="QGG46785.1"/>
    <property type="molecule type" value="Genomic_DNA"/>
</dbReference>
<sequence>MSSIQKNEGTISLETLRQAFEDRASWFYLLLEEAKERGYNAEAMARSAIYKYGVDKGKKLTSTDDLNEFLAQFATPVTRQVFKMSVTEMTEKQLIVEFHHCPLVKAWQERHGATIEETDKLCNWAVQGDYGLMSAFPDIEFIPEKRIGAGDSYCKMVFRRKKPPEA</sequence>
<dbReference type="Proteomes" id="UP000366051">
    <property type="component" value="Chromosome"/>
</dbReference>
<gene>
    <name evidence="1" type="ORF">FTV88_0606</name>
</gene>
<dbReference type="AlphaFoldDB" id="A0A5Q2N2J7"/>
<dbReference type="KEGG" id="hcv:FTV88_0606"/>
<dbReference type="RefSeq" id="WP_153724297.1">
    <property type="nucleotide sequence ID" value="NZ_CP045875.1"/>
</dbReference>
<accession>A0A5Q2N2J7</accession>
<organism evidence="1 2">
    <name type="scientific">Heliorestis convoluta</name>
    <dbReference type="NCBI Taxonomy" id="356322"/>
    <lineage>
        <taxon>Bacteria</taxon>
        <taxon>Bacillati</taxon>
        <taxon>Bacillota</taxon>
        <taxon>Clostridia</taxon>
        <taxon>Eubacteriales</taxon>
        <taxon>Heliobacteriaceae</taxon>
        <taxon>Heliorestis</taxon>
    </lineage>
</organism>
<name>A0A5Q2N2J7_9FIRM</name>
<evidence type="ECO:0008006" key="3">
    <source>
        <dbReference type="Google" id="ProtNLM"/>
    </source>
</evidence>
<dbReference type="OrthoDB" id="5454254at2"/>
<evidence type="ECO:0000313" key="2">
    <source>
        <dbReference type="Proteomes" id="UP000366051"/>
    </source>
</evidence>
<reference evidence="2" key="1">
    <citation type="submission" date="2019-11" db="EMBL/GenBank/DDBJ databases">
        <title>Genome sequence of Heliorestis convoluta strain HH, an alkaliphilic and minimalistic phototrophic bacterium from a soda lake in Egypt.</title>
        <authorList>
            <person name="Dewey E.D."/>
            <person name="Stokes L.M."/>
            <person name="Burchell B.M."/>
            <person name="Shaffer K.N."/>
            <person name="Huntington A.M."/>
            <person name="Baker J.M."/>
            <person name="Nadendla S."/>
            <person name="Giglio M.G."/>
            <person name="Touchman J.W."/>
            <person name="Blankenship R.E."/>
            <person name="Madigan M.T."/>
            <person name="Sattley W.M."/>
        </authorList>
    </citation>
    <scope>NUCLEOTIDE SEQUENCE [LARGE SCALE GENOMIC DNA]</scope>
    <source>
        <strain evidence="2">HH</strain>
    </source>
</reference>